<dbReference type="PANTHER" id="PTHR43537">
    <property type="entry name" value="TRANSCRIPTIONAL REGULATOR, GNTR FAMILY"/>
    <property type="match status" value="1"/>
</dbReference>
<keyword evidence="7" id="KW-1185">Reference proteome</keyword>
<organism evidence="6 7">
    <name type="scientific">Frondihabitans sucicola</name>
    <dbReference type="NCBI Taxonomy" id="1268041"/>
    <lineage>
        <taxon>Bacteria</taxon>
        <taxon>Bacillati</taxon>
        <taxon>Actinomycetota</taxon>
        <taxon>Actinomycetes</taxon>
        <taxon>Micrococcales</taxon>
        <taxon>Microbacteriaceae</taxon>
        <taxon>Frondihabitans</taxon>
    </lineage>
</organism>
<dbReference type="Proteomes" id="UP001321486">
    <property type="component" value="Chromosome"/>
</dbReference>
<feature type="region of interest" description="Disordered" evidence="4">
    <location>
        <begin position="1"/>
        <end position="28"/>
    </location>
</feature>
<dbReference type="CDD" id="cd07377">
    <property type="entry name" value="WHTH_GntR"/>
    <property type="match status" value="1"/>
</dbReference>
<dbReference type="Gene3D" id="1.20.120.530">
    <property type="entry name" value="GntR ligand-binding domain-like"/>
    <property type="match status" value="1"/>
</dbReference>
<keyword evidence="3" id="KW-0804">Transcription</keyword>
<dbReference type="Pfam" id="PF00392">
    <property type="entry name" value="GntR"/>
    <property type="match status" value="1"/>
</dbReference>
<reference evidence="7" key="1">
    <citation type="journal article" date="2019" name="Int. J. Syst. Evol. Microbiol.">
        <title>The Global Catalogue of Microorganisms (GCM) 10K type strain sequencing project: providing services to taxonomists for standard genome sequencing and annotation.</title>
        <authorList>
            <consortium name="The Broad Institute Genomics Platform"/>
            <consortium name="The Broad Institute Genome Sequencing Center for Infectious Disease"/>
            <person name="Wu L."/>
            <person name="Ma J."/>
        </authorList>
    </citation>
    <scope>NUCLEOTIDE SEQUENCE [LARGE SCALE GENOMIC DNA]</scope>
    <source>
        <strain evidence="7">NBRC 108728</strain>
    </source>
</reference>
<dbReference type="Pfam" id="PF07729">
    <property type="entry name" value="FCD"/>
    <property type="match status" value="1"/>
</dbReference>
<proteinExistence type="predicted"/>
<feature type="region of interest" description="Disordered" evidence="4">
    <location>
        <begin position="284"/>
        <end position="304"/>
    </location>
</feature>
<evidence type="ECO:0000256" key="2">
    <source>
        <dbReference type="ARBA" id="ARBA00023125"/>
    </source>
</evidence>
<dbReference type="SMART" id="SM00895">
    <property type="entry name" value="FCD"/>
    <property type="match status" value="1"/>
</dbReference>
<evidence type="ECO:0000256" key="1">
    <source>
        <dbReference type="ARBA" id="ARBA00023015"/>
    </source>
</evidence>
<gene>
    <name evidence="6" type="ORF">GCM10025867_24780</name>
</gene>
<keyword evidence="2" id="KW-0238">DNA-binding</keyword>
<evidence type="ECO:0000313" key="6">
    <source>
        <dbReference type="EMBL" id="BDZ50237.1"/>
    </source>
</evidence>
<dbReference type="InterPro" id="IPR011711">
    <property type="entry name" value="GntR_C"/>
</dbReference>
<dbReference type="InterPro" id="IPR036390">
    <property type="entry name" value="WH_DNA-bd_sf"/>
</dbReference>
<dbReference type="InterPro" id="IPR008920">
    <property type="entry name" value="TF_FadR/GntR_C"/>
</dbReference>
<dbReference type="SUPFAM" id="SSF48008">
    <property type="entry name" value="GntR ligand-binding domain-like"/>
    <property type="match status" value="1"/>
</dbReference>
<feature type="compositionally biased region" description="Low complexity" evidence="4">
    <location>
        <begin position="1"/>
        <end position="13"/>
    </location>
</feature>
<dbReference type="InterPro" id="IPR000524">
    <property type="entry name" value="Tscrpt_reg_HTH_GntR"/>
</dbReference>
<feature type="compositionally biased region" description="Low complexity" evidence="4">
    <location>
        <begin position="284"/>
        <end position="298"/>
    </location>
</feature>
<keyword evidence="1" id="KW-0805">Transcription regulation</keyword>
<protein>
    <recommendedName>
        <fullName evidence="5">HTH gntR-type domain-containing protein</fullName>
    </recommendedName>
</protein>
<dbReference type="InterPro" id="IPR036388">
    <property type="entry name" value="WH-like_DNA-bd_sf"/>
</dbReference>
<dbReference type="EMBL" id="AP027732">
    <property type="protein sequence ID" value="BDZ50237.1"/>
    <property type="molecule type" value="Genomic_DNA"/>
</dbReference>
<evidence type="ECO:0000313" key="7">
    <source>
        <dbReference type="Proteomes" id="UP001321486"/>
    </source>
</evidence>
<dbReference type="Gene3D" id="1.10.10.10">
    <property type="entry name" value="Winged helix-like DNA-binding domain superfamily/Winged helix DNA-binding domain"/>
    <property type="match status" value="1"/>
</dbReference>
<dbReference type="SUPFAM" id="SSF46785">
    <property type="entry name" value="Winged helix' DNA-binding domain"/>
    <property type="match status" value="1"/>
</dbReference>
<evidence type="ECO:0000256" key="3">
    <source>
        <dbReference type="ARBA" id="ARBA00023163"/>
    </source>
</evidence>
<evidence type="ECO:0000256" key="4">
    <source>
        <dbReference type="SAM" id="MobiDB-lite"/>
    </source>
</evidence>
<sequence>MSSGGVRPVSRSGAVPWSPMPETPVSPAAPAVSAASAVSAATAASAVSAVSAVSATVDRSGLRDRVYAVLLDLILDGVVTPGERLTIDALAKRLRLSPTPVREALVQLERTGLVTREALKGYRVAPPLDRGQMEELFDARLVLETSAAERAAVTASSLLTPLSLAEDRHAILGDRLLRAAEAGDVPVSVFREYFDADWAFHRVIFENCGNRFLLELSESLSAHVHRMRQTVLRHHIDVAEALVEHGRIVTAFRSGVPGAATEAMREHVLNVRARAVADADGGDAGADAAGDSLPGAAGNAVDDA</sequence>
<name>A0ABM8GPA0_9MICO</name>
<feature type="domain" description="HTH gntR-type" evidence="5">
    <location>
        <begin position="60"/>
        <end position="127"/>
    </location>
</feature>
<accession>A0ABM8GPA0</accession>
<dbReference type="PROSITE" id="PS50949">
    <property type="entry name" value="HTH_GNTR"/>
    <property type="match status" value="1"/>
</dbReference>
<dbReference type="SMART" id="SM00345">
    <property type="entry name" value="HTH_GNTR"/>
    <property type="match status" value="1"/>
</dbReference>
<evidence type="ECO:0000259" key="5">
    <source>
        <dbReference type="PROSITE" id="PS50949"/>
    </source>
</evidence>
<dbReference type="PANTHER" id="PTHR43537:SF5">
    <property type="entry name" value="UXU OPERON TRANSCRIPTIONAL REGULATOR"/>
    <property type="match status" value="1"/>
</dbReference>